<organism evidence="3 4">
    <name type="scientific">Hyunsoonleella aestuarii</name>
    <dbReference type="NCBI Taxonomy" id="912802"/>
    <lineage>
        <taxon>Bacteria</taxon>
        <taxon>Pseudomonadati</taxon>
        <taxon>Bacteroidota</taxon>
        <taxon>Flavobacteriia</taxon>
        <taxon>Flavobacteriales</taxon>
        <taxon>Flavobacteriaceae</taxon>
    </lineage>
</organism>
<dbReference type="InterPro" id="IPR027385">
    <property type="entry name" value="Beta-barrel_OMP"/>
</dbReference>
<dbReference type="RefSeq" id="WP_139001668.1">
    <property type="nucleotide sequence ID" value="NZ_BAABAV010000001.1"/>
</dbReference>
<accession>A0ABP8E7Y5</accession>
<dbReference type="Gene3D" id="2.40.160.20">
    <property type="match status" value="1"/>
</dbReference>
<keyword evidence="4" id="KW-1185">Reference proteome</keyword>
<dbReference type="InterPro" id="IPR011250">
    <property type="entry name" value="OMP/PagP_B-barrel"/>
</dbReference>
<feature type="domain" description="Outer membrane protein beta-barrel" evidence="2">
    <location>
        <begin position="15"/>
        <end position="192"/>
    </location>
</feature>
<reference evidence="4" key="1">
    <citation type="journal article" date="2019" name="Int. J. Syst. Evol. Microbiol.">
        <title>The Global Catalogue of Microorganisms (GCM) 10K type strain sequencing project: providing services to taxonomists for standard genome sequencing and annotation.</title>
        <authorList>
            <consortium name="The Broad Institute Genomics Platform"/>
            <consortium name="The Broad Institute Genome Sequencing Center for Infectious Disease"/>
            <person name="Wu L."/>
            <person name="Ma J."/>
        </authorList>
    </citation>
    <scope>NUCLEOTIDE SEQUENCE [LARGE SCALE GENOMIC DNA]</scope>
    <source>
        <strain evidence="4">JCM 17452</strain>
    </source>
</reference>
<dbReference type="Pfam" id="PF13505">
    <property type="entry name" value="OMP_b-brl"/>
    <property type="match status" value="1"/>
</dbReference>
<evidence type="ECO:0000313" key="3">
    <source>
        <dbReference type="EMBL" id="GAA4268371.1"/>
    </source>
</evidence>
<protein>
    <recommendedName>
        <fullName evidence="2">Outer membrane protein beta-barrel domain-containing protein</fullName>
    </recommendedName>
</protein>
<gene>
    <name evidence="3" type="ORF">GCM10022257_04720</name>
</gene>
<name>A0ABP8E7Y5_9FLAO</name>
<evidence type="ECO:0000313" key="4">
    <source>
        <dbReference type="Proteomes" id="UP001500027"/>
    </source>
</evidence>
<keyword evidence="1" id="KW-0732">Signal</keyword>
<proteinExistence type="predicted"/>
<dbReference type="Proteomes" id="UP001500027">
    <property type="component" value="Unassembled WGS sequence"/>
</dbReference>
<dbReference type="SUPFAM" id="SSF56925">
    <property type="entry name" value="OMPA-like"/>
    <property type="match status" value="1"/>
</dbReference>
<sequence>MTSSFKIYKPTIVVLAVFLVGVFSFSQSDTSTFKAQVALGVNSPSTGGFVTGFEGKSLNFPTVNLGLQYMFKRNLGIKLDYGFNRISNESGTPDFKVNYSRINAQLVYDTSRILSFFPPRVGTFIHAGPGFSMIKPLGDYGENDESFLNMMAGMEFHYGVSDKLSIYLDMSYIHSFSRDFDPVTNGFGSFNGSLLTVTIGASISLSGCYYCE</sequence>
<evidence type="ECO:0000259" key="2">
    <source>
        <dbReference type="Pfam" id="PF13505"/>
    </source>
</evidence>
<evidence type="ECO:0000256" key="1">
    <source>
        <dbReference type="ARBA" id="ARBA00022729"/>
    </source>
</evidence>
<dbReference type="EMBL" id="BAABAV010000001">
    <property type="protein sequence ID" value="GAA4268371.1"/>
    <property type="molecule type" value="Genomic_DNA"/>
</dbReference>
<comment type="caution">
    <text evidence="3">The sequence shown here is derived from an EMBL/GenBank/DDBJ whole genome shotgun (WGS) entry which is preliminary data.</text>
</comment>